<dbReference type="EMBL" id="JAWCUI010000039">
    <property type="protein sequence ID" value="KAL1893164.1"/>
    <property type="molecule type" value="Genomic_DNA"/>
</dbReference>
<keyword evidence="8" id="KW-1185">Reference proteome</keyword>
<dbReference type="PANTHER" id="PTHR13043:SF1">
    <property type="entry name" value="EXOCYST COMPLEX COMPONENT 2"/>
    <property type="match status" value="1"/>
</dbReference>
<evidence type="ECO:0000256" key="2">
    <source>
        <dbReference type="ARBA" id="ARBA00022448"/>
    </source>
</evidence>
<feature type="region of interest" description="Disordered" evidence="5">
    <location>
        <begin position="184"/>
        <end position="239"/>
    </location>
</feature>
<evidence type="ECO:0000256" key="5">
    <source>
        <dbReference type="SAM" id="MobiDB-lite"/>
    </source>
</evidence>
<evidence type="ECO:0000313" key="7">
    <source>
        <dbReference type="EMBL" id="KAL1893164.1"/>
    </source>
</evidence>
<comment type="function">
    <text evidence="4">Component of the exocyst complex involved in the docking of exocytic vesicles with fusion sites on the plasma membrane.</text>
</comment>
<organism evidence="7 8">
    <name type="scientific">Sporothrix stenoceras</name>
    <dbReference type="NCBI Taxonomy" id="5173"/>
    <lineage>
        <taxon>Eukaryota</taxon>
        <taxon>Fungi</taxon>
        <taxon>Dikarya</taxon>
        <taxon>Ascomycota</taxon>
        <taxon>Pezizomycotina</taxon>
        <taxon>Sordariomycetes</taxon>
        <taxon>Sordariomycetidae</taxon>
        <taxon>Ophiostomatales</taxon>
        <taxon>Ophiostomataceae</taxon>
        <taxon>Sporothrix</taxon>
    </lineage>
</organism>
<keyword evidence="4" id="KW-0653">Protein transport</keyword>
<feature type="compositionally biased region" description="Gly residues" evidence="5">
    <location>
        <begin position="208"/>
        <end position="234"/>
    </location>
</feature>
<evidence type="ECO:0000256" key="1">
    <source>
        <dbReference type="ARBA" id="ARBA00010578"/>
    </source>
</evidence>
<keyword evidence="3 4" id="KW-0268">Exocytosis</keyword>
<feature type="region of interest" description="Disordered" evidence="5">
    <location>
        <begin position="19"/>
        <end position="89"/>
    </location>
</feature>
<dbReference type="Pfam" id="PF15469">
    <property type="entry name" value="Sec5"/>
    <property type="match status" value="1"/>
</dbReference>
<feature type="domain" description="Exocyst complex component EXOC2/Sec5 N-terminal" evidence="6">
    <location>
        <begin position="84"/>
        <end position="1122"/>
    </location>
</feature>
<evidence type="ECO:0000313" key="8">
    <source>
        <dbReference type="Proteomes" id="UP001583186"/>
    </source>
</evidence>
<feature type="compositionally biased region" description="Gly residues" evidence="5">
    <location>
        <begin position="1142"/>
        <end position="1153"/>
    </location>
</feature>
<feature type="region of interest" description="Disordered" evidence="5">
    <location>
        <begin position="632"/>
        <end position="675"/>
    </location>
</feature>
<feature type="region of interest" description="Disordered" evidence="5">
    <location>
        <begin position="1119"/>
        <end position="1167"/>
    </location>
</feature>
<evidence type="ECO:0000256" key="3">
    <source>
        <dbReference type="ARBA" id="ARBA00022483"/>
    </source>
</evidence>
<reference evidence="7 8" key="1">
    <citation type="journal article" date="2024" name="IMA Fungus">
        <title>IMA Genome - F19 : A genome assembly and annotation guide to empower mycologists, including annotated draft genome sequences of Ceratocystis pirilliformis, Diaporthe australafricana, Fusarium ophioides, Paecilomyces lecythidis, and Sporothrix stenoceras.</title>
        <authorList>
            <person name="Aylward J."/>
            <person name="Wilson A.M."/>
            <person name="Visagie C.M."/>
            <person name="Spraker J."/>
            <person name="Barnes I."/>
            <person name="Buitendag C."/>
            <person name="Ceriani C."/>
            <person name="Del Mar Angel L."/>
            <person name="du Plessis D."/>
            <person name="Fuchs T."/>
            <person name="Gasser K."/>
            <person name="Kramer D."/>
            <person name="Li W."/>
            <person name="Munsamy K."/>
            <person name="Piso A."/>
            <person name="Price J.L."/>
            <person name="Sonnekus B."/>
            <person name="Thomas C."/>
            <person name="van der Nest A."/>
            <person name="van Dijk A."/>
            <person name="van Heerden A."/>
            <person name="van Vuuren N."/>
            <person name="Yilmaz N."/>
            <person name="Duong T.A."/>
            <person name="van der Merwe N.A."/>
            <person name="Wingfield M.J."/>
            <person name="Wingfield B.D."/>
        </authorList>
    </citation>
    <scope>NUCLEOTIDE SEQUENCE [LARGE SCALE GENOMIC DNA]</scope>
    <source>
        <strain evidence="7 8">CMW 5346</strain>
    </source>
</reference>
<comment type="subunit">
    <text evidence="4">Component of the exocyst complex.</text>
</comment>
<dbReference type="PANTHER" id="PTHR13043">
    <property type="entry name" value="EXOCYST COMPLEX COMPONENT SEC5"/>
    <property type="match status" value="1"/>
</dbReference>
<name>A0ABR3Z0V6_9PEZI</name>
<dbReference type="Proteomes" id="UP001583186">
    <property type="component" value="Unassembled WGS sequence"/>
</dbReference>
<keyword evidence="2 4" id="KW-0813">Transport</keyword>
<dbReference type="InterPro" id="IPR029175">
    <property type="entry name" value="EXOC2/Sec5"/>
</dbReference>
<feature type="region of interest" description="Disordered" evidence="5">
    <location>
        <begin position="348"/>
        <end position="378"/>
    </location>
</feature>
<feature type="compositionally biased region" description="Gly residues" evidence="5">
    <location>
        <begin position="639"/>
        <end position="648"/>
    </location>
</feature>
<protein>
    <recommendedName>
        <fullName evidence="4">Exocyst complex component SEC5</fullName>
    </recommendedName>
</protein>
<sequence length="1167" mass="127053">MTDLERSVLDFYQISTAYPEVWPTDKNNDSESDGEGNAAASAKDKERKTKLNRRKSRYQALERAATQRQSTLPGADKGVQRDEPDPLGTTDSVILALKRNGVGSVQDDPKLRNRFLLSSTTFSPALFLSQVHTEASTDSLVAGLDVLSRSIDQKSASLKVLVESNFERFVRAKATIDNVYKEMKYHGSEPTPPPRARPHSRHSSRSGGFRGSISGGVSGGGVLGSPGTPPGGGANAAAVSDTRKRNALVKESEYGVLGIKTPLLEVSAKAEDVWGPALGGREKEETLRVLSGELSKFHEYVEASAAITESIKRNDHESLIEEYHKARRFADEARALVQELQKQGAAASALKAANSKGGSRDKNGNGQNDDDDDVLDESRPSDAQMYQILLAARMWHDVEDQIQAYKRDVWRRLTSMHSNLTRGRTGVDSTNGGSARGDQHMELIGLLLELGVEDNPIWVWLLSRYDYLKGKIQTVCDRTKVEIEVLRRRLASAEKPAPHVIAAHLRSIGRQTIESKIGSLDSPDVIELWDKIHYFLVTLLSAQGILGEVVEFWHTVEGFVDGKTQKSLPSGYRGESQTHHRLSQQGAVDLQKGAVELVDLIREHVFSFFAGPPPEDVSLLFSPIPLSPRTPMSTTSLSGGFGGPGGANGPLSPNSLRDPRFNLDPKNPPPPSPRRGEAWEKFAFWPPWSNSVSGVHYLSKYLALVGAGASEMASIGSVVGRGADPTEVERLKTLVGAVRERCVAALCAAWNKDAENVKFVEDWHRAADRRDVTKMPAAFAAFEGAILSGMQKILYVSEAMNKPGAGDIVLPPPTKLLQMVRAQYVTTLYKALSGMVENAERPVKKADDDWTTTDADGVGYVAPPSATAISSAVMSSLHDSRASTIMDNGAFNAGDRNVRMLLTLSNLQSLRVEVVPRLNTQFENAFSVKLTDETKTIRDVLGQIDTRLFLSYTRPSVESLRRIVRAGIIDAPPAVPSANGSSKPREARPYVYEALLLLVLVHSQVSTTAASLTQQVLSHLLEQMSRELLEAFKQQPRSAASPSGAQYDLAGLMQATLDVEFIAQALSQYTTERASELQGQIYQELDARTDDDARARLQGELPEMRSVLKRLREASKNEFACFRKPKRSGGDRGDRGDRGERGGGSGSVGGSGDGTSSPALQAQGMAI</sequence>
<dbReference type="InterPro" id="IPR039481">
    <property type="entry name" value="EXOC2/Sec5_N_dom"/>
</dbReference>
<evidence type="ECO:0000259" key="6">
    <source>
        <dbReference type="Pfam" id="PF15469"/>
    </source>
</evidence>
<evidence type="ECO:0000256" key="4">
    <source>
        <dbReference type="RuleBase" id="RU365069"/>
    </source>
</evidence>
<proteinExistence type="inferred from homology"/>
<feature type="compositionally biased region" description="Low complexity" evidence="5">
    <location>
        <begin position="348"/>
        <end position="357"/>
    </location>
</feature>
<feature type="compositionally biased region" description="Basic and acidic residues" evidence="5">
    <location>
        <begin position="1128"/>
        <end position="1141"/>
    </location>
</feature>
<gene>
    <name evidence="7" type="primary">SEC5</name>
    <name evidence="7" type="ORF">Sste5346_006596</name>
</gene>
<comment type="similarity">
    <text evidence="1 4">Belongs to the SEC5 family.</text>
</comment>
<accession>A0ABR3Z0V6</accession>
<comment type="caution">
    <text evidence="7">The sequence shown here is derived from an EMBL/GenBank/DDBJ whole genome shotgun (WGS) entry which is preliminary data.</text>
</comment>